<accession>A0A678T699</accession>
<dbReference type="PANTHER" id="PTHR10492">
    <property type="match status" value="1"/>
</dbReference>
<dbReference type="PANTHER" id="PTHR10492:SF94">
    <property type="entry name" value="ATP-DEPENDENT DNA HELICASE"/>
    <property type="match status" value="1"/>
</dbReference>
<reference evidence="1" key="1">
    <citation type="submission" date="2018-04" db="EMBL/GenBank/DDBJ databases">
        <title>Comparative Analysis of Homologous Sequences of Saccharum officinarum and Saccharum spontaneum Reveals Independent Polyploidization Events.</title>
        <authorList>
            <person name="Sharma A."/>
            <person name="Song J."/>
            <person name="Lin Q."/>
            <person name="Singh R."/>
            <person name="Ramos N."/>
            <person name="Wang K."/>
            <person name="Zhang J."/>
            <person name="Ming R."/>
            <person name="Yu Q."/>
        </authorList>
    </citation>
    <scope>NUCLEOTIDE SEQUENCE</scope>
</reference>
<proteinExistence type="predicted"/>
<protein>
    <submittedName>
        <fullName evidence="1">Uncharacterized protein</fullName>
    </submittedName>
</protein>
<gene>
    <name evidence="1" type="ORF">SS29K18_000013</name>
</gene>
<sequence length="141" mass="16178">MESCHTAGDPNWQKIAHVPTKRKTYGCLARDDLNNVVQHPNSQRSMLTEYFSTNMYNPDARKEKGGQIGKLVYAHPAEGEQYYLCVLLNHVRGTTSFEHLRSQRGTTYVETDKSLDDYLTESAQFKMPCALRRQFATIIVF</sequence>
<organism evidence="1">
    <name type="scientific">Saccharum spontaneum</name>
    <name type="common">Wild sugarcane</name>
    <dbReference type="NCBI Taxonomy" id="62335"/>
    <lineage>
        <taxon>Eukaryota</taxon>
        <taxon>Viridiplantae</taxon>
        <taxon>Streptophyta</taxon>
        <taxon>Embryophyta</taxon>
        <taxon>Tracheophyta</taxon>
        <taxon>Spermatophyta</taxon>
        <taxon>Magnoliopsida</taxon>
        <taxon>Liliopsida</taxon>
        <taxon>Poales</taxon>
        <taxon>Poaceae</taxon>
        <taxon>PACMAD clade</taxon>
        <taxon>Panicoideae</taxon>
        <taxon>Andropogonodae</taxon>
        <taxon>Andropogoneae</taxon>
        <taxon>Saccharinae</taxon>
        <taxon>Saccharum</taxon>
        <taxon>Saccharum officinarum species complex</taxon>
    </lineage>
</organism>
<evidence type="ECO:0000313" key="1">
    <source>
        <dbReference type="EMBL" id="AWA44718.1"/>
    </source>
</evidence>
<name>A0A678T699_SACSP</name>
<dbReference type="EMBL" id="MH182509">
    <property type="protein sequence ID" value="AWA44718.1"/>
    <property type="molecule type" value="Genomic_DNA"/>
</dbReference>
<dbReference type="AlphaFoldDB" id="A0A678T699"/>